<gene>
    <name evidence="3" type="ORF">SAMN05660462_01879</name>
</gene>
<feature type="signal peptide" evidence="1">
    <location>
        <begin position="1"/>
        <end position="28"/>
    </location>
</feature>
<keyword evidence="4" id="KW-1185">Reference proteome</keyword>
<dbReference type="STRING" id="415015.SAMN05660462_01879"/>
<dbReference type="Proteomes" id="UP000198625">
    <property type="component" value="Unassembled WGS sequence"/>
</dbReference>
<feature type="domain" description="Copper amine oxidase-like N-terminal" evidence="2">
    <location>
        <begin position="232"/>
        <end position="313"/>
    </location>
</feature>
<dbReference type="EMBL" id="FNQE01000019">
    <property type="protein sequence ID" value="SDZ10665.1"/>
    <property type="molecule type" value="Genomic_DNA"/>
</dbReference>
<keyword evidence="1" id="KW-0732">Signal</keyword>
<name>A0A1H3QCA6_9FIRM</name>
<dbReference type="AlphaFoldDB" id="A0A1H3QCA6"/>
<dbReference type="Pfam" id="PF07833">
    <property type="entry name" value="Cu_amine_oxidN1"/>
    <property type="match status" value="1"/>
</dbReference>
<sequence length="316" mass="35852">MKRRVKMIGTLTLALVMASPLTPIYASTAEETNFLVRDHIALEEISNLKDEKMNYLSYEGVVKEIRTNGVYLSVSLENEGEITAVFNIFDDTPIVDQASKEALKGPELKNGQKIIGYYRKDMPMLMIYPPMISPDLVIVKDQEDKDFIKYSYFNEELVSEDNFLKLNVSDETIITDQYGEKLGVEDLYNKDLVVFYSATTKSIPAQTNPSKIIILSKKSSESSEFIDIDEVIKAESYKEDGITMIPLRKIAEALEYKVEWNNESRSVLLTRGNSSFTISIGQEKFGYNKSIGVFEKAPVIKDGKTYVPQSFMENLK</sequence>
<feature type="chain" id="PRO_5039553672" evidence="1">
    <location>
        <begin position="29"/>
        <end position="316"/>
    </location>
</feature>
<dbReference type="InterPro" id="IPR012854">
    <property type="entry name" value="Cu_amine_oxidase-like_N"/>
</dbReference>
<evidence type="ECO:0000259" key="2">
    <source>
        <dbReference type="Pfam" id="PF07833"/>
    </source>
</evidence>
<evidence type="ECO:0000313" key="4">
    <source>
        <dbReference type="Proteomes" id="UP000198625"/>
    </source>
</evidence>
<dbReference type="InterPro" id="IPR036582">
    <property type="entry name" value="Mao_N_sf"/>
</dbReference>
<evidence type="ECO:0000313" key="3">
    <source>
        <dbReference type="EMBL" id="SDZ10665.1"/>
    </source>
</evidence>
<evidence type="ECO:0000256" key="1">
    <source>
        <dbReference type="SAM" id="SignalP"/>
    </source>
</evidence>
<dbReference type="OrthoDB" id="1684927at2"/>
<proteinExistence type="predicted"/>
<accession>A0A1H3QCA6</accession>
<protein>
    <submittedName>
        <fullName evidence="3">Copper amine oxidase N-terminal domain-containing protein</fullName>
    </submittedName>
</protein>
<organism evidence="3 4">
    <name type="scientific">Proteiniborus ethanoligenes</name>
    <dbReference type="NCBI Taxonomy" id="415015"/>
    <lineage>
        <taxon>Bacteria</taxon>
        <taxon>Bacillati</taxon>
        <taxon>Bacillota</taxon>
        <taxon>Clostridia</taxon>
        <taxon>Eubacteriales</taxon>
        <taxon>Proteiniborus</taxon>
    </lineage>
</organism>
<reference evidence="3 4" key="1">
    <citation type="submission" date="2016-10" db="EMBL/GenBank/DDBJ databases">
        <authorList>
            <person name="de Groot N.N."/>
        </authorList>
    </citation>
    <scope>NUCLEOTIDE SEQUENCE [LARGE SCALE GENOMIC DNA]</scope>
    <source>
        <strain evidence="3 4">DSM 21650</strain>
    </source>
</reference>
<dbReference type="SUPFAM" id="SSF55383">
    <property type="entry name" value="Copper amine oxidase, domain N"/>
    <property type="match status" value="1"/>
</dbReference>
<dbReference type="RefSeq" id="WP_091730282.1">
    <property type="nucleotide sequence ID" value="NZ_FNQE01000019.1"/>
</dbReference>
<dbReference type="Gene3D" id="3.30.457.10">
    <property type="entry name" value="Copper amine oxidase-like, N-terminal domain"/>
    <property type="match status" value="1"/>
</dbReference>